<proteinExistence type="predicted"/>
<comment type="caution">
    <text evidence="2">The sequence shown here is derived from an EMBL/GenBank/DDBJ whole genome shotgun (WGS) entry which is preliminary data.</text>
</comment>
<evidence type="ECO:0000313" key="3">
    <source>
        <dbReference type="Proteomes" id="UP001139502"/>
    </source>
</evidence>
<reference evidence="2" key="1">
    <citation type="submission" date="2022-06" db="EMBL/GenBank/DDBJ databases">
        <title>Rothia sp. isolated from sandalwood seedling.</title>
        <authorList>
            <person name="Tuikhar N."/>
            <person name="Kirdat K."/>
            <person name="Thorat V."/>
            <person name="Swetha P."/>
            <person name="Padma S."/>
            <person name="Sundararaj R."/>
            <person name="Yadav A."/>
        </authorList>
    </citation>
    <scope>NUCLEOTIDE SEQUENCE</scope>
    <source>
        <strain evidence="2">AR01</strain>
    </source>
</reference>
<feature type="region of interest" description="Disordered" evidence="1">
    <location>
        <begin position="151"/>
        <end position="170"/>
    </location>
</feature>
<dbReference type="EMBL" id="JANAFB010000022">
    <property type="protein sequence ID" value="MCP3426287.1"/>
    <property type="molecule type" value="Genomic_DNA"/>
</dbReference>
<evidence type="ECO:0000256" key="1">
    <source>
        <dbReference type="SAM" id="MobiDB-lite"/>
    </source>
</evidence>
<keyword evidence="3" id="KW-1185">Reference proteome</keyword>
<dbReference type="RefSeq" id="WP_254166873.1">
    <property type="nucleotide sequence ID" value="NZ_JANAFB010000022.1"/>
</dbReference>
<sequence length="170" mass="17507">MKSYARQNVKRAGATAVIAAALLAATGCGYIQDQPTLIQYDASDGVSASVGDVEARNLLVVTNDAQDAGRMLGALVNTGEQSADVQIDTGDATLRFQVPANSELNLDEEQALIDPTGAAPGSLLFGTELRASGSTTSVDVPVLDGALEQYAPYVPGGSDYTPPPEPTEGH</sequence>
<dbReference type="AlphaFoldDB" id="A0A9X2HGG9"/>
<organism evidence="2 3">
    <name type="scientific">Rothia santali</name>
    <dbReference type="NCBI Taxonomy" id="2949643"/>
    <lineage>
        <taxon>Bacteria</taxon>
        <taxon>Bacillati</taxon>
        <taxon>Actinomycetota</taxon>
        <taxon>Actinomycetes</taxon>
        <taxon>Micrococcales</taxon>
        <taxon>Micrococcaceae</taxon>
        <taxon>Rothia</taxon>
    </lineage>
</organism>
<evidence type="ECO:0000313" key="2">
    <source>
        <dbReference type="EMBL" id="MCP3426287.1"/>
    </source>
</evidence>
<gene>
    <name evidence="2" type="ORF">NBM05_09790</name>
</gene>
<dbReference type="Proteomes" id="UP001139502">
    <property type="component" value="Unassembled WGS sequence"/>
</dbReference>
<dbReference type="PROSITE" id="PS51257">
    <property type="entry name" value="PROKAR_LIPOPROTEIN"/>
    <property type="match status" value="1"/>
</dbReference>
<accession>A0A9X2HGG9</accession>
<feature type="compositionally biased region" description="Pro residues" evidence="1">
    <location>
        <begin position="161"/>
        <end position="170"/>
    </location>
</feature>
<name>A0A9X2HGG9_9MICC</name>
<protein>
    <recommendedName>
        <fullName evidence="4">DNA modification methylase</fullName>
    </recommendedName>
</protein>
<evidence type="ECO:0008006" key="4">
    <source>
        <dbReference type="Google" id="ProtNLM"/>
    </source>
</evidence>